<keyword evidence="6 8" id="KW-0067">ATP-binding</keyword>
<evidence type="ECO:0000313" key="9">
    <source>
        <dbReference type="EMBL" id="ALP54412.1"/>
    </source>
</evidence>
<dbReference type="Pfam" id="PF02696">
    <property type="entry name" value="SelO"/>
    <property type="match status" value="1"/>
</dbReference>
<evidence type="ECO:0000256" key="3">
    <source>
        <dbReference type="ARBA" id="ARBA00022695"/>
    </source>
</evidence>
<comment type="function">
    <text evidence="8">Nucleotidyltransferase involved in the post-translational modification of proteins. It can catalyze the addition of adenosine monophosphate (AMP) or uridine monophosphate (UMP) to a protein, resulting in modifications known as AMPylation and UMPylation.</text>
</comment>
<comment type="similarity">
    <text evidence="1 8">Belongs to the SELO family.</text>
</comment>
<evidence type="ECO:0000256" key="1">
    <source>
        <dbReference type="ARBA" id="ARBA00009747"/>
    </source>
</evidence>
<dbReference type="InterPro" id="IPR003846">
    <property type="entry name" value="SelO"/>
</dbReference>
<feature type="binding site" evidence="8">
    <location>
        <position position="185"/>
    </location>
    <ligand>
        <name>ATP</name>
        <dbReference type="ChEBI" id="CHEBI:30616"/>
    </ligand>
</feature>
<feature type="active site" description="Proton acceptor" evidence="8">
    <location>
        <position position="254"/>
    </location>
</feature>
<dbReference type="KEGG" id="tee:Tel_15355"/>
<dbReference type="Proteomes" id="UP000055136">
    <property type="component" value="Chromosome"/>
</dbReference>
<feature type="binding site" evidence="8">
    <location>
        <position position="115"/>
    </location>
    <ligand>
        <name>ATP</name>
        <dbReference type="ChEBI" id="CHEBI:30616"/>
    </ligand>
</feature>
<dbReference type="PANTHER" id="PTHR32057:SF14">
    <property type="entry name" value="PROTEIN ADENYLYLTRANSFERASE SELO, MITOCHONDRIAL"/>
    <property type="match status" value="1"/>
</dbReference>
<comment type="catalytic activity">
    <reaction evidence="8">
        <text>L-seryl-[protein] + UTP = O-(5'-uridylyl)-L-seryl-[protein] + diphosphate</text>
        <dbReference type="Rhea" id="RHEA:64604"/>
        <dbReference type="Rhea" id="RHEA-COMP:9863"/>
        <dbReference type="Rhea" id="RHEA-COMP:16635"/>
        <dbReference type="ChEBI" id="CHEBI:29999"/>
        <dbReference type="ChEBI" id="CHEBI:33019"/>
        <dbReference type="ChEBI" id="CHEBI:46398"/>
        <dbReference type="ChEBI" id="CHEBI:156051"/>
    </reaction>
</comment>
<reference evidence="9" key="1">
    <citation type="submission" date="2015-10" db="EMBL/GenBank/DDBJ databases">
        <title>Description of Candidatus Tenderia electrophaga gen. nov, sp. nov., an Uncultivated Electroautotroph from a Biocathode Enrichment.</title>
        <authorList>
            <person name="Eddie B.J."/>
            <person name="Malanoski A.P."/>
            <person name="Wang Z."/>
            <person name="Hall R.J."/>
            <person name="Oh S.D."/>
            <person name="Heiner C."/>
            <person name="Lin B."/>
            <person name="Strycharz-Glaven S.M."/>
        </authorList>
    </citation>
    <scope>NUCLEOTIDE SEQUENCE [LARGE SCALE GENOMIC DNA]</scope>
    <source>
        <strain evidence="9">NRL1</strain>
    </source>
</reference>
<feature type="binding site" evidence="8">
    <location>
        <position position="178"/>
    </location>
    <ligand>
        <name>ATP</name>
        <dbReference type="ChEBI" id="CHEBI:30616"/>
    </ligand>
</feature>
<dbReference type="GO" id="GO:0005524">
    <property type="term" value="F:ATP binding"/>
    <property type="evidence" value="ECO:0007669"/>
    <property type="project" value="UniProtKB-UniRule"/>
</dbReference>
<dbReference type="STRING" id="1748243.Tel_15355"/>
<organism evidence="9 10">
    <name type="scientific">Candidatus Tenderia electrophaga</name>
    <dbReference type="NCBI Taxonomy" id="1748243"/>
    <lineage>
        <taxon>Bacteria</taxon>
        <taxon>Pseudomonadati</taxon>
        <taxon>Pseudomonadota</taxon>
        <taxon>Gammaproteobacteria</taxon>
        <taxon>Candidatus Tenderiales</taxon>
        <taxon>Candidatus Tenderiaceae</taxon>
        <taxon>Candidatus Tenderia</taxon>
    </lineage>
</organism>
<evidence type="ECO:0000256" key="8">
    <source>
        <dbReference type="HAMAP-Rule" id="MF_00692"/>
    </source>
</evidence>
<comment type="catalytic activity">
    <reaction evidence="8">
        <text>L-tyrosyl-[protein] + UTP = O-(5'-uridylyl)-L-tyrosyl-[protein] + diphosphate</text>
        <dbReference type="Rhea" id="RHEA:83887"/>
        <dbReference type="Rhea" id="RHEA-COMP:10136"/>
        <dbReference type="Rhea" id="RHEA-COMP:20238"/>
        <dbReference type="ChEBI" id="CHEBI:33019"/>
        <dbReference type="ChEBI" id="CHEBI:46398"/>
        <dbReference type="ChEBI" id="CHEBI:46858"/>
        <dbReference type="ChEBI" id="CHEBI:90602"/>
    </reaction>
</comment>
<keyword evidence="7 8" id="KW-0460">Magnesium</keyword>
<feature type="binding site" evidence="8">
    <location>
        <position position="92"/>
    </location>
    <ligand>
        <name>ATP</name>
        <dbReference type="ChEBI" id="CHEBI:30616"/>
    </ligand>
</feature>
<feature type="binding site" evidence="8">
    <location>
        <position position="95"/>
    </location>
    <ligand>
        <name>ATP</name>
        <dbReference type="ChEBI" id="CHEBI:30616"/>
    </ligand>
</feature>
<keyword evidence="8" id="KW-0464">Manganese</keyword>
<feature type="binding site" evidence="8">
    <location>
        <position position="128"/>
    </location>
    <ligand>
        <name>ATP</name>
        <dbReference type="ChEBI" id="CHEBI:30616"/>
    </ligand>
</feature>
<feature type="binding site" evidence="8">
    <location>
        <position position="127"/>
    </location>
    <ligand>
        <name>ATP</name>
        <dbReference type="ChEBI" id="CHEBI:30616"/>
    </ligand>
</feature>
<feature type="binding site" evidence="8">
    <location>
        <position position="264"/>
    </location>
    <ligand>
        <name>ATP</name>
        <dbReference type="ChEBI" id="CHEBI:30616"/>
    </ligand>
</feature>
<comment type="cofactor">
    <cofactor evidence="8">
        <name>Mg(2+)</name>
        <dbReference type="ChEBI" id="CHEBI:18420"/>
    </cofactor>
    <cofactor evidence="8">
        <name>Mn(2+)</name>
        <dbReference type="ChEBI" id="CHEBI:29035"/>
    </cofactor>
</comment>
<keyword evidence="5 8" id="KW-0547">Nucleotide-binding</keyword>
<accession>A0A0S2TGX6</accession>
<sequence length="491" mass="56063">MKHSPRSLPLSNSFAALPDDFYSRVAPTPFQSEAALIHVNRAAVELLELDPACAQDEDFVHIFSGRRRLEQGAPIAMRYAGHQFGHFVPQLGDGRAIMLGETTNSKGEKWEIQLKGSGMTPYSRMGDGRAVLRSTLREYLCSEAMHGLGIPTTRALCIIGSDDKVYREQIERGAVLTRLAPSHVRFGSLEYFYYRNKHEQLKQLIDYVIEQHFPALADAEQPVLALLHEVISRTARLMAQWQAVGFCHGVMNSDNMSILGLTLDYGPFGFLEGYNPRHVCNHSDHQGRYAYDQQPEIGLWNLACLAQTLLPFMSEEQAKDALNQYAGQYGRHYRQLMAAKLGFEIGDETIHTLVERLLQHMQLAQTDFTRLFRELCNVERDSDAPHDTLRNMFVDREGFDAWLSDYRAALRQSAKPDAERQALMKRTNPKYVLRNYMAQIAIDKAERERDYSEIDTLMQIMQRPFDEWPQLEHYADPPPDWAGEIEVSCSS</sequence>
<feature type="binding site" evidence="8">
    <location>
        <position position="255"/>
    </location>
    <ligand>
        <name>Mg(2+)</name>
        <dbReference type="ChEBI" id="CHEBI:18420"/>
    </ligand>
</feature>
<dbReference type="EC" id="2.7.7.-" evidence="8"/>
<feature type="binding site" evidence="8">
    <location>
        <position position="94"/>
    </location>
    <ligand>
        <name>ATP</name>
        <dbReference type="ChEBI" id="CHEBI:30616"/>
    </ligand>
</feature>
<dbReference type="EC" id="2.7.7.108" evidence="8"/>
<evidence type="ECO:0000256" key="4">
    <source>
        <dbReference type="ARBA" id="ARBA00022723"/>
    </source>
</evidence>
<feature type="binding site" evidence="8">
    <location>
        <position position="264"/>
    </location>
    <ligand>
        <name>Mg(2+)</name>
        <dbReference type="ChEBI" id="CHEBI:18420"/>
    </ligand>
</feature>
<keyword evidence="4 8" id="KW-0479">Metal-binding</keyword>
<comment type="catalytic activity">
    <reaction evidence="8">
        <text>L-histidyl-[protein] + UTP = N(tele)-(5'-uridylyl)-L-histidyl-[protein] + diphosphate</text>
        <dbReference type="Rhea" id="RHEA:83891"/>
        <dbReference type="Rhea" id="RHEA-COMP:9745"/>
        <dbReference type="Rhea" id="RHEA-COMP:20239"/>
        <dbReference type="ChEBI" id="CHEBI:29979"/>
        <dbReference type="ChEBI" id="CHEBI:33019"/>
        <dbReference type="ChEBI" id="CHEBI:46398"/>
        <dbReference type="ChEBI" id="CHEBI:233474"/>
    </reaction>
</comment>
<protein>
    <recommendedName>
        <fullName evidence="8">Protein nucleotidyltransferase YdiU</fullName>
        <ecNumber evidence="8">2.7.7.-</ecNumber>
    </recommendedName>
    <alternativeName>
        <fullName evidence="8">Protein adenylyltransferase YdiU</fullName>
        <ecNumber evidence="8">2.7.7.108</ecNumber>
    </alternativeName>
    <alternativeName>
        <fullName evidence="8">Protein uridylyltransferase YdiU</fullName>
        <ecNumber evidence="8">2.7.7.-</ecNumber>
    </alternativeName>
</protein>
<proteinExistence type="inferred from homology"/>
<evidence type="ECO:0000256" key="5">
    <source>
        <dbReference type="ARBA" id="ARBA00022741"/>
    </source>
</evidence>
<dbReference type="AlphaFoldDB" id="A0A0S2TGX6"/>
<keyword evidence="3 8" id="KW-0548">Nucleotidyltransferase</keyword>
<dbReference type="GO" id="GO:0070733">
    <property type="term" value="F:AMPylase activity"/>
    <property type="evidence" value="ECO:0007669"/>
    <property type="project" value="UniProtKB-EC"/>
</dbReference>
<keyword evidence="2 8" id="KW-0808">Transferase</keyword>
<dbReference type="NCBIfam" id="NF000658">
    <property type="entry name" value="PRK00029.1"/>
    <property type="match status" value="1"/>
</dbReference>
<evidence type="ECO:0000256" key="6">
    <source>
        <dbReference type="ARBA" id="ARBA00022840"/>
    </source>
</evidence>
<comment type="catalytic activity">
    <reaction evidence="8">
        <text>L-threonyl-[protein] + ATP = 3-O-(5'-adenylyl)-L-threonyl-[protein] + diphosphate</text>
        <dbReference type="Rhea" id="RHEA:54292"/>
        <dbReference type="Rhea" id="RHEA-COMP:11060"/>
        <dbReference type="Rhea" id="RHEA-COMP:13847"/>
        <dbReference type="ChEBI" id="CHEBI:30013"/>
        <dbReference type="ChEBI" id="CHEBI:30616"/>
        <dbReference type="ChEBI" id="CHEBI:33019"/>
        <dbReference type="ChEBI" id="CHEBI:138113"/>
        <dbReference type="EC" id="2.7.7.108"/>
    </reaction>
</comment>
<gene>
    <name evidence="8" type="primary">ydiU</name>
    <name evidence="8" type="synonym">selO</name>
    <name evidence="9" type="ORF">Tel_15355</name>
</gene>
<name>A0A0S2TGX6_9GAMM</name>
<evidence type="ECO:0000256" key="7">
    <source>
        <dbReference type="ARBA" id="ARBA00022842"/>
    </source>
</evidence>
<dbReference type="GO" id="GO:0030145">
    <property type="term" value="F:manganese ion binding"/>
    <property type="evidence" value="ECO:0007669"/>
    <property type="project" value="UniProtKB-UniRule"/>
</dbReference>
<dbReference type="GO" id="GO:0000287">
    <property type="term" value="F:magnesium ion binding"/>
    <property type="evidence" value="ECO:0007669"/>
    <property type="project" value="UniProtKB-UniRule"/>
</dbReference>
<dbReference type="PANTHER" id="PTHR32057">
    <property type="entry name" value="PROTEIN ADENYLYLTRANSFERASE SELO, MITOCHONDRIAL"/>
    <property type="match status" value="1"/>
</dbReference>
<comment type="catalytic activity">
    <reaction evidence="8">
        <text>L-tyrosyl-[protein] + ATP = O-(5'-adenylyl)-L-tyrosyl-[protein] + diphosphate</text>
        <dbReference type="Rhea" id="RHEA:54288"/>
        <dbReference type="Rhea" id="RHEA-COMP:10136"/>
        <dbReference type="Rhea" id="RHEA-COMP:13846"/>
        <dbReference type="ChEBI" id="CHEBI:30616"/>
        <dbReference type="ChEBI" id="CHEBI:33019"/>
        <dbReference type="ChEBI" id="CHEBI:46858"/>
        <dbReference type="ChEBI" id="CHEBI:83624"/>
        <dbReference type="EC" id="2.7.7.108"/>
    </reaction>
</comment>
<evidence type="ECO:0000256" key="2">
    <source>
        <dbReference type="ARBA" id="ARBA00022679"/>
    </source>
</evidence>
<dbReference type="HAMAP" id="MF_00692">
    <property type="entry name" value="SelO"/>
    <property type="match status" value="1"/>
</dbReference>
<dbReference type="EMBL" id="CP013099">
    <property type="protein sequence ID" value="ALP54412.1"/>
    <property type="molecule type" value="Genomic_DNA"/>
</dbReference>
<comment type="catalytic activity">
    <reaction evidence="8">
        <text>L-seryl-[protein] + ATP = 3-O-(5'-adenylyl)-L-seryl-[protein] + diphosphate</text>
        <dbReference type="Rhea" id="RHEA:58120"/>
        <dbReference type="Rhea" id="RHEA-COMP:9863"/>
        <dbReference type="Rhea" id="RHEA-COMP:15073"/>
        <dbReference type="ChEBI" id="CHEBI:29999"/>
        <dbReference type="ChEBI" id="CHEBI:30616"/>
        <dbReference type="ChEBI" id="CHEBI:33019"/>
        <dbReference type="ChEBI" id="CHEBI:142516"/>
        <dbReference type="EC" id="2.7.7.108"/>
    </reaction>
</comment>
<evidence type="ECO:0000313" key="10">
    <source>
        <dbReference type="Proteomes" id="UP000055136"/>
    </source>
</evidence>
<keyword evidence="10" id="KW-1185">Reference proteome</keyword>